<name>A0A6N7ZBA7_9PSEU</name>
<gene>
    <name evidence="1" type="ORF">GKO32_34230</name>
</gene>
<dbReference type="InterPro" id="IPR015421">
    <property type="entry name" value="PyrdxlP-dep_Trfase_major"/>
</dbReference>
<evidence type="ECO:0000313" key="2">
    <source>
        <dbReference type="Proteomes" id="UP000440096"/>
    </source>
</evidence>
<dbReference type="InterPro" id="IPR000653">
    <property type="entry name" value="DegT/StrS_aminotransferase"/>
</dbReference>
<dbReference type="InterPro" id="IPR015424">
    <property type="entry name" value="PyrdxlP-dep_Trfase"/>
</dbReference>
<dbReference type="EMBL" id="WMBA01000084">
    <property type="protein sequence ID" value="MTD59007.1"/>
    <property type="molecule type" value="Genomic_DNA"/>
</dbReference>
<dbReference type="SUPFAM" id="SSF53383">
    <property type="entry name" value="PLP-dependent transferases"/>
    <property type="match status" value="1"/>
</dbReference>
<organism evidence="1 2">
    <name type="scientific">Amycolatopsis pithecellobii</name>
    <dbReference type="NCBI Taxonomy" id="664692"/>
    <lineage>
        <taxon>Bacteria</taxon>
        <taxon>Bacillati</taxon>
        <taxon>Actinomycetota</taxon>
        <taxon>Actinomycetes</taxon>
        <taxon>Pseudonocardiales</taxon>
        <taxon>Pseudonocardiaceae</taxon>
        <taxon>Amycolatopsis</taxon>
    </lineage>
</organism>
<protein>
    <submittedName>
        <fullName evidence="1">Uncharacterized protein</fullName>
    </submittedName>
</protein>
<proteinExistence type="predicted"/>
<evidence type="ECO:0000313" key="1">
    <source>
        <dbReference type="EMBL" id="MTD59007.1"/>
    </source>
</evidence>
<comment type="caution">
    <text evidence="1">The sequence shown here is derived from an EMBL/GenBank/DDBJ whole genome shotgun (WGS) entry which is preliminary data.</text>
</comment>
<keyword evidence="2" id="KW-1185">Reference proteome</keyword>
<dbReference type="Proteomes" id="UP000440096">
    <property type="component" value="Unassembled WGS sequence"/>
</dbReference>
<dbReference type="Pfam" id="PF01041">
    <property type="entry name" value="DegT_DnrJ_EryC1"/>
    <property type="match status" value="1"/>
</dbReference>
<dbReference type="Gene3D" id="3.40.640.10">
    <property type="entry name" value="Type I PLP-dependent aspartate aminotransferase-like (Major domain)"/>
    <property type="match status" value="1"/>
</dbReference>
<sequence length="91" mass="9713">MWTTSGLRGITDDGGRTNCVVGTAARWKRTGLSAGVHREQFRLVRRTVCGPFRKQFAKQAGSRHAVACSSGTAALHVARTSHRCGKGKAGC</sequence>
<dbReference type="AlphaFoldDB" id="A0A6N7ZBA7"/>
<dbReference type="RefSeq" id="WP_154761077.1">
    <property type="nucleotide sequence ID" value="NZ_WMBA01000084.1"/>
</dbReference>
<reference evidence="1 2" key="1">
    <citation type="submission" date="2019-11" db="EMBL/GenBank/DDBJ databases">
        <title>Draft genome of Amycolatopsis RM579.</title>
        <authorList>
            <person name="Duangmal K."/>
            <person name="Mingma R."/>
        </authorList>
    </citation>
    <scope>NUCLEOTIDE SEQUENCE [LARGE SCALE GENOMIC DNA]</scope>
    <source>
        <strain evidence="1 2">RM579</strain>
    </source>
</reference>
<accession>A0A6N7ZBA7</accession>